<dbReference type="SUPFAM" id="SSF53590">
    <property type="entry name" value="Nucleoside hydrolase"/>
    <property type="match status" value="1"/>
</dbReference>
<dbReference type="Proteomes" id="UP001176961">
    <property type="component" value="Unassembled WGS sequence"/>
</dbReference>
<evidence type="ECO:0000313" key="5">
    <source>
        <dbReference type="Proteomes" id="UP001176961"/>
    </source>
</evidence>
<feature type="domain" description="Inosine/uridine-preferring nucleoside hydrolase" evidence="3">
    <location>
        <begin position="34"/>
        <end position="327"/>
    </location>
</feature>
<keyword evidence="2" id="KW-0732">Signal</keyword>
<evidence type="ECO:0000256" key="2">
    <source>
        <dbReference type="SAM" id="SignalP"/>
    </source>
</evidence>
<dbReference type="InterPro" id="IPR036452">
    <property type="entry name" value="Ribo_hydro-like"/>
</dbReference>
<comment type="caution">
    <text evidence="4">The sequence shown here is derived from an EMBL/GenBank/DDBJ whole genome shotgun (WGS) entry which is preliminary data.</text>
</comment>
<dbReference type="Pfam" id="PF01156">
    <property type="entry name" value="IU_nuc_hydro"/>
    <property type="match status" value="1"/>
</dbReference>
<evidence type="ECO:0000259" key="3">
    <source>
        <dbReference type="Pfam" id="PF01156"/>
    </source>
</evidence>
<protein>
    <recommendedName>
        <fullName evidence="3">Inosine/uridine-preferring nucleoside hydrolase domain-containing protein</fullName>
    </recommendedName>
</protein>
<keyword evidence="5" id="KW-1185">Reference proteome</keyword>
<reference evidence="4" key="1">
    <citation type="submission" date="2023-07" db="EMBL/GenBank/DDBJ databases">
        <authorList>
            <consortium name="CYATHOMIX"/>
        </authorList>
    </citation>
    <scope>NUCLEOTIDE SEQUENCE</scope>
    <source>
        <strain evidence="4">N/A</strain>
    </source>
</reference>
<gene>
    <name evidence="4" type="ORF">CYNAS_LOCUS11649</name>
</gene>
<accession>A0AA36GWX3</accession>
<feature type="chain" id="PRO_5041267425" description="Inosine/uridine-preferring nucleoside hydrolase domain-containing protein" evidence="2">
    <location>
        <begin position="23"/>
        <end position="365"/>
    </location>
</feature>
<sequence length="365" mass="40515">MLTKAYCVSLVILSLHPMLIVSIRHTQSPSKKQLIIDTDGFSDDIRAISLALQHPNVEVLAFTTVHGCVTVEQATANVARCQRANALKHPIPIYKGASESLLNKESNLNGMFGDGLGNQPKAFPELRDRDFVPTSEESAALALVRLSRKHPEATLVCLGPLTNVAIALKIYPKLTFAKVFIMGGNYQGIGNVASNSSSEFNFHGDPEAASIVISKLAEKIVMIPWEAFFTEGVKHEKLVDFDAHLRYNTNLSSFLNTATSEVRAEMAKSNRQNSYCDEIAVAAAIDMNRVARKLMHLRIEVELFGAHTRGQVVVDWVDVIWKKKQFVAVQGLRGRLPPITFIVSYDVFLVDKWIHKAVIGHRGRW</sequence>
<dbReference type="EMBL" id="CATQJL010000223">
    <property type="protein sequence ID" value="CAJ0599666.1"/>
    <property type="molecule type" value="Genomic_DNA"/>
</dbReference>
<dbReference type="GO" id="GO:0016799">
    <property type="term" value="F:hydrolase activity, hydrolyzing N-glycosyl compounds"/>
    <property type="evidence" value="ECO:0007669"/>
    <property type="project" value="InterPro"/>
</dbReference>
<dbReference type="Gene3D" id="3.90.245.10">
    <property type="entry name" value="Ribonucleoside hydrolase-like"/>
    <property type="match status" value="1"/>
</dbReference>
<organism evidence="4 5">
    <name type="scientific">Cylicocyclus nassatus</name>
    <name type="common">Nematode worm</name>
    <dbReference type="NCBI Taxonomy" id="53992"/>
    <lineage>
        <taxon>Eukaryota</taxon>
        <taxon>Metazoa</taxon>
        <taxon>Ecdysozoa</taxon>
        <taxon>Nematoda</taxon>
        <taxon>Chromadorea</taxon>
        <taxon>Rhabditida</taxon>
        <taxon>Rhabditina</taxon>
        <taxon>Rhabditomorpha</taxon>
        <taxon>Strongyloidea</taxon>
        <taxon>Strongylidae</taxon>
        <taxon>Cylicocyclus</taxon>
    </lineage>
</organism>
<dbReference type="PANTHER" id="PTHR46190">
    <property type="entry name" value="SI:CH211-201H21.5-RELATED"/>
    <property type="match status" value="1"/>
</dbReference>
<dbReference type="InterPro" id="IPR052775">
    <property type="entry name" value="IUN_hydrolase"/>
</dbReference>
<dbReference type="AlphaFoldDB" id="A0AA36GWX3"/>
<dbReference type="InterPro" id="IPR001910">
    <property type="entry name" value="Inosine/uridine_hydrolase_dom"/>
</dbReference>
<evidence type="ECO:0000313" key="4">
    <source>
        <dbReference type="EMBL" id="CAJ0599666.1"/>
    </source>
</evidence>
<dbReference type="PANTHER" id="PTHR46190:SF1">
    <property type="entry name" value="SI:CH211-201H21.5"/>
    <property type="match status" value="1"/>
</dbReference>
<proteinExistence type="inferred from homology"/>
<feature type="signal peptide" evidence="2">
    <location>
        <begin position="1"/>
        <end position="22"/>
    </location>
</feature>
<comment type="similarity">
    <text evidence="1">Belongs to the IUNH family.</text>
</comment>
<evidence type="ECO:0000256" key="1">
    <source>
        <dbReference type="ARBA" id="ARBA00009176"/>
    </source>
</evidence>
<name>A0AA36GWX3_CYLNA</name>